<sequence>MDEYDAMAPAEKEQSLRNTVRLLADDPKALHRRHKRTIAIQFFRHTTLSPYAFAPTINTVKFEQKRK</sequence>
<accession>A0A0N4XRV3</accession>
<evidence type="ECO:0000313" key="2">
    <source>
        <dbReference type="Proteomes" id="UP000271162"/>
    </source>
</evidence>
<protein>
    <submittedName>
        <fullName evidence="1 3">Uncharacterized protein</fullName>
    </submittedName>
</protein>
<dbReference type="EMBL" id="UYSL01012107">
    <property type="protein sequence ID" value="VDL68842.1"/>
    <property type="molecule type" value="Genomic_DNA"/>
</dbReference>
<evidence type="ECO:0000313" key="3">
    <source>
        <dbReference type="WBParaSite" id="NBR_0000525501-mRNA-1"/>
    </source>
</evidence>
<name>A0A0N4XRV3_NIPBR</name>
<keyword evidence="2" id="KW-1185">Reference proteome</keyword>
<gene>
    <name evidence="1" type="ORF">NBR_LOCUS5253</name>
</gene>
<proteinExistence type="predicted"/>
<evidence type="ECO:0000313" key="1">
    <source>
        <dbReference type="EMBL" id="VDL68842.1"/>
    </source>
</evidence>
<dbReference type="Proteomes" id="UP000271162">
    <property type="component" value="Unassembled WGS sequence"/>
</dbReference>
<dbReference type="AlphaFoldDB" id="A0A0N4XRV3"/>
<organism evidence="3">
    <name type="scientific">Nippostrongylus brasiliensis</name>
    <name type="common">Rat hookworm</name>
    <dbReference type="NCBI Taxonomy" id="27835"/>
    <lineage>
        <taxon>Eukaryota</taxon>
        <taxon>Metazoa</taxon>
        <taxon>Ecdysozoa</taxon>
        <taxon>Nematoda</taxon>
        <taxon>Chromadorea</taxon>
        <taxon>Rhabditida</taxon>
        <taxon>Rhabditina</taxon>
        <taxon>Rhabditomorpha</taxon>
        <taxon>Strongyloidea</taxon>
        <taxon>Heligmosomidae</taxon>
        <taxon>Nippostrongylus</taxon>
    </lineage>
</organism>
<reference evidence="1 2" key="2">
    <citation type="submission" date="2018-11" db="EMBL/GenBank/DDBJ databases">
        <authorList>
            <consortium name="Pathogen Informatics"/>
        </authorList>
    </citation>
    <scope>NUCLEOTIDE SEQUENCE [LARGE SCALE GENOMIC DNA]</scope>
</reference>
<reference evidence="3" key="1">
    <citation type="submission" date="2017-02" db="UniProtKB">
        <authorList>
            <consortium name="WormBaseParasite"/>
        </authorList>
    </citation>
    <scope>IDENTIFICATION</scope>
</reference>
<dbReference type="WBParaSite" id="NBR_0000525501-mRNA-1">
    <property type="protein sequence ID" value="NBR_0000525501-mRNA-1"/>
    <property type="gene ID" value="NBR_0000525501"/>
</dbReference>